<dbReference type="Pfam" id="PF00082">
    <property type="entry name" value="Peptidase_S8"/>
    <property type="match status" value="1"/>
</dbReference>
<dbReference type="InterPro" id="IPR000209">
    <property type="entry name" value="Peptidase_S8/S53_dom"/>
</dbReference>
<proteinExistence type="inferred from homology"/>
<accession>A0AAN7BJS9</accession>
<dbReference type="PANTHER" id="PTHR43806">
    <property type="entry name" value="PEPTIDASE S8"/>
    <property type="match status" value="1"/>
</dbReference>
<feature type="signal peptide" evidence="7">
    <location>
        <begin position="1"/>
        <end position="19"/>
    </location>
</feature>
<dbReference type="SUPFAM" id="SSF54897">
    <property type="entry name" value="Protease propeptides/inhibitors"/>
    <property type="match status" value="1"/>
</dbReference>
<keyword evidence="2" id="KW-0645">Protease</keyword>
<dbReference type="InterPro" id="IPR015500">
    <property type="entry name" value="Peptidase_S8_subtilisin-rel"/>
</dbReference>
<dbReference type="GO" id="GO:0005576">
    <property type="term" value="C:extracellular region"/>
    <property type="evidence" value="ECO:0007669"/>
    <property type="project" value="UniProtKB-ARBA"/>
</dbReference>
<evidence type="ECO:0000256" key="5">
    <source>
        <dbReference type="ARBA" id="ARBA00022825"/>
    </source>
</evidence>
<evidence type="ECO:0000256" key="1">
    <source>
        <dbReference type="ARBA" id="ARBA00011073"/>
    </source>
</evidence>
<name>A0AAN7BJS9_9PEZI</name>
<evidence type="ECO:0000313" key="11">
    <source>
        <dbReference type="Proteomes" id="UP001301958"/>
    </source>
</evidence>
<dbReference type="EMBL" id="MU865387">
    <property type="protein sequence ID" value="KAK4224664.1"/>
    <property type="molecule type" value="Genomic_DNA"/>
</dbReference>
<dbReference type="FunFam" id="3.40.50.200:FF:000014">
    <property type="entry name" value="Proteinase K"/>
    <property type="match status" value="1"/>
</dbReference>
<sequence length="413" mass="43356">MKLLTAFTYASAFLTLTSADAPINNANVDSSLVIPGRYIVKYKDGTSASAKTTHENTINIQSTKSKKKGIITKLTLPNLDGYVVDLDPSDLKQLQSSTIIDYLEKDTIVNATDLFHDSPPKARRANTIQRHVPWNLGRISHKSWMLGSSDYIYDTSAGNNVRVYVIGSGVLTTHVEFEGRATHGKNFIPNSPDTDEMGHGTCVASIVAGKTLGVAKRAQIISVKALDKNGSGTITGAIQAISWAVNDSVAKGIAKKSVIAMTMGGGYSAALNAAVLSATNAGLTFVSGAGSSNYDAKYESPASAPTSFTVGAIDGMDRRTSWSNFGTSVDIFAPGISILTANIGSPSNSATRYMTGTAMAMPHVAGLAAYLIAKENLSGQVAVTNRIITLSLKNMVGDAKGSNNRISYNGSGA</sequence>
<dbReference type="InterPro" id="IPR022398">
    <property type="entry name" value="Peptidase_S8_His-AS"/>
</dbReference>
<dbReference type="SUPFAM" id="SSF52743">
    <property type="entry name" value="Subtilisin-like"/>
    <property type="match status" value="1"/>
</dbReference>
<dbReference type="InterPro" id="IPR037045">
    <property type="entry name" value="S8pro/Inhibitor_I9_sf"/>
</dbReference>
<keyword evidence="5" id="KW-0720">Serine protease</keyword>
<evidence type="ECO:0000256" key="4">
    <source>
        <dbReference type="ARBA" id="ARBA00022801"/>
    </source>
</evidence>
<dbReference type="InterPro" id="IPR050131">
    <property type="entry name" value="Peptidase_S8_subtilisin-like"/>
</dbReference>
<keyword evidence="4" id="KW-0378">Hydrolase</keyword>
<organism evidence="10 11">
    <name type="scientific">Podospora fimiseda</name>
    <dbReference type="NCBI Taxonomy" id="252190"/>
    <lineage>
        <taxon>Eukaryota</taxon>
        <taxon>Fungi</taxon>
        <taxon>Dikarya</taxon>
        <taxon>Ascomycota</taxon>
        <taxon>Pezizomycotina</taxon>
        <taxon>Sordariomycetes</taxon>
        <taxon>Sordariomycetidae</taxon>
        <taxon>Sordariales</taxon>
        <taxon>Podosporaceae</taxon>
        <taxon>Podospora</taxon>
    </lineage>
</organism>
<reference evidence="10" key="1">
    <citation type="journal article" date="2023" name="Mol. Phylogenet. Evol.">
        <title>Genome-scale phylogeny and comparative genomics of the fungal order Sordariales.</title>
        <authorList>
            <person name="Hensen N."/>
            <person name="Bonometti L."/>
            <person name="Westerberg I."/>
            <person name="Brannstrom I.O."/>
            <person name="Guillou S."/>
            <person name="Cros-Aarteil S."/>
            <person name="Calhoun S."/>
            <person name="Haridas S."/>
            <person name="Kuo A."/>
            <person name="Mondo S."/>
            <person name="Pangilinan J."/>
            <person name="Riley R."/>
            <person name="LaButti K."/>
            <person name="Andreopoulos B."/>
            <person name="Lipzen A."/>
            <person name="Chen C."/>
            <person name="Yan M."/>
            <person name="Daum C."/>
            <person name="Ng V."/>
            <person name="Clum A."/>
            <person name="Steindorff A."/>
            <person name="Ohm R.A."/>
            <person name="Martin F."/>
            <person name="Silar P."/>
            <person name="Natvig D.O."/>
            <person name="Lalanne C."/>
            <person name="Gautier V."/>
            <person name="Ament-Velasquez S.L."/>
            <person name="Kruys A."/>
            <person name="Hutchinson M.I."/>
            <person name="Powell A.J."/>
            <person name="Barry K."/>
            <person name="Miller A.N."/>
            <person name="Grigoriev I.V."/>
            <person name="Debuchy R."/>
            <person name="Gladieux P."/>
            <person name="Hiltunen Thoren M."/>
            <person name="Johannesson H."/>
        </authorList>
    </citation>
    <scope>NUCLEOTIDE SEQUENCE</scope>
    <source>
        <strain evidence="10">CBS 990.96</strain>
    </source>
</reference>
<dbReference type="InterPro" id="IPR036852">
    <property type="entry name" value="Peptidase_S8/S53_dom_sf"/>
</dbReference>
<dbReference type="Proteomes" id="UP001301958">
    <property type="component" value="Unassembled WGS sequence"/>
</dbReference>
<evidence type="ECO:0000313" key="10">
    <source>
        <dbReference type="EMBL" id="KAK4224664.1"/>
    </source>
</evidence>
<gene>
    <name evidence="10" type="ORF">QBC38DRAFT_547519</name>
</gene>
<dbReference type="InterPro" id="IPR010259">
    <property type="entry name" value="S8pro/Inhibitor_I9"/>
</dbReference>
<comment type="similarity">
    <text evidence="1 6">Belongs to the peptidase S8 family.</text>
</comment>
<evidence type="ECO:0000259" key="9">
    <source>
        <dbReference type="Pfam" id="PF05922"/>
    </source>
</evidence>
<feature type="chain" id="PRO_5042964145" evidence="7">
    <location>
        <begin position="20"/>
        <end position="413"/>
    </location>
</feature>
<dbReference type="PROSITE" id="PS00137">
    <property type="entry name" value="SUBTILASE_HIS"/>
    <property type="match status" value="1"/>
</dbReference>
<dbReference type="Pfam" id="PF05922">
    <property type="entry name" value="Inhibitor_I9"/>
    <property type="match status" value="1"/>
</dbReference>
<evidence type="ECO:0000259" key="8">
    <source>
        <dbReference type="Pfam" id="PF00082"/>
    </source>
</evidence>
<dbReference type="AlphaFoldDB" id="A0AAN7BJS9"/>
<dbReference type="PROSITE" id="PS51892">
    <property type="entry name" value="SUBTILASE"/>
    <property type="match status" value="1"/>
</dbReference>
<comment type="caution">
    <text evidence="10">The sequence shown here is derived from an EMBL/GenBank/DDBJ whole genome shotgun (WGS) entry which is preliminary data.</text>
</comment>
<comment type="caution">
    <text evidence="6">Lacks conserved residue(s) required for the propagation of feature annotation.</text>
</comment>
<dbReference type="PANTHER" id="PTHR43806:SF11">
    <property type="entry name" value="CEREVISIN-RELATED"/>
    <property type="match status" value="1"/>
</dbReference>
<evidence type="ECO:0000256" key="7">
    <source>
        <dbReference type="SAM" id="SignalP"/>
    </source>
</evidence>
<protein>
    <submittedName>
        <fullName evidence="10">Peptidase S8/S53 domain-containing protein</fullName>
    </submittedName>
</protein>
<dbReference type="GO" id="GO:0006508">
    <property type="term" value="P:proteolysis"/>
    <property type="evidence" value="ECO:0007669"/>
    <property type="project" value="UniProtKB-KW"/>
</dbReference>
<keyword evidence="3 7" id="KW-0732">Signal</keyword>
<dbReference type="Gene3D" id="3.40.50.200">
    <property type="entry name" value="Peptidase S8/S53 domain"/>
    <property type="match status" value="1"/>
</dbReference>
<reference evidence="10" key="2">
    <citation type="submission" date="2023-05" db="EMBL/GenBank/DDBJ databases">
        <authorList>
            <consortium name="Lawrence Berkeley National Laboratory"/>
            <person name="Steindorff A."/>
            <person name="Hensen N."/>
            <person name="Bonometti L."/>
            <person name="Westerberg I."/>
            <person name="Brannstrom I.O."/>
            <person name="Guillou S."/>
            <person name="Cros-Aarteil S."/>
            <person name="Calhoun S."/>
            <person name="Haridas S."/>
            <person name="Kuo A."/>
            <person name="Mondo S."/>
            <person name="Pangilinan J."/>
            <person name="Riley R."/>
            <person name="Labutti K."/>
            <person name="Andreopoulos B."/>
            <person name="Lipzen A."/>
            <person name="Chen C."/>
            <person name="Yanf M."/>
            <person name="Daum C."/>
            <person name="Ng V."/>
            <person name="Clum A."/>
            <person name="Ohm R."/>
            <person name="Martin F."/>
            <person name="Silar P."/>
            <person name="Natvig D."/>
            <person name="Lalanne C."/>
            <person name="Gautier V."/>
            <person name="Ament-Velasquez S.L."/>
            <person name="Kruys A."/>
            <person name="Hutchinson M.I."/>
            <person name="Powell A.J."/>
            <person name="Barry K."/>
            <person name="Miller A.N."/>
            <person name="Grigoriev I.V."/>
            <person name="Debuchy R."/>
            <person name="Gladieux P."/>
            <person name="Thoren M.H."/>
            <person name="Johannesson H."/>
        </authorList>
    </citation>
    <scope>NUCLEOTIDE SEQUENCE</scope>
    <source>
        <strain evidence="10">CBS 990.96</strain>
    </source>
</reference>
<feature type="domain" description="Peptidase S8/S53" evidence="8">
    <location>
        <begin position="158"/>
        <end position="377"/>
    </location>
</feature>
<evidence type="ECO:0000256" key="2">
    <source>
        <dbReference type="ARBA" id="ARBA00022670"/>
    </source>
</evidence>
<dbReference type="Gene3D" id="3.30.70.80">
    <property type="entry name" value="Peptidase S8 propeptide/proteinase inhibitor I9"/>
    <property type="match status" value="1"/>
</dbReference>
<evidence type="ECO:0000256" key="6">
    <source>
        <dbReference type="PROSITE-ProRule" id="PRU01240"/>
    </source>
</evidence>
<keyword evidence="11" id="KW-1185">Reference proteome</keyword>
<dbReference type="InterPro" id="IPR034193">
    <property type="entry name" value="PCSK9_ProteinaseK-like"/>
</dbReference>
<evidence type="ECO:0000256" key="3">
    <source>
        <dbReference type="ARBA" id="ARBA00022729"/>
    </source>
</evidence>
<dbReference type="PRINTS" id="PR00723">
    <property type="entry name" value="SUBTILISIN"/>
</dbReference>
<dbReference type="GO" id="GO:0004252">
    <property type="term" value="F:serine-type endopeptidase activity"/>
    <property type="evidence" value="ECO:0007669"/>
    <property type="project" value="InterPro"/>
</dbReference>
<dbReference type="CDD" id="cd04077">
    <property type="entry name" value="Peptidases_S8_PCSK9_ProteinaseK_like"/>
    <property type="match status" value="1"/>
</dbReference>
<feature type="domain" description="Inhibitor I9" evidence="9">
    <location>
        <begin position="37"/>
        <end position="110"/>
    </location>
</feature>